<dbReference type="EMBL" id="CT573213">
    <property type="protein sequence ID" value="CAJ60341.1"/>
    <property type="molecule type" value="Genomic_DNA"/>
</dbReference>
<dbReference type="RefSeq" id="WP_011602874.1">
    <property type="nucleotide sequence ID" value="NC_008278.1"/>
</dbReference>
<organism evidence="1 2">
    <name type="scientific">Frankia alni (strain DSM 45986 / CECT 9034 / ACN14a)</name>
    <dbReference type="NCBI Taxonomy" id="326424"/>
    <lineage>
        <taxon>Bacteria</taxon>
        <taxon>Bacillati</taxon>
        <taxon>Actinomycetota</taxon>
        <taxon>Actinomycetes</taxon>
        <taxon>Frankiales</taxon>
        <taxon>Frankiaceae</taxon>
        <taxon>Frankia</taxon>
    </lineage>
</organism>
<gene>
    <name evidence="1" type="ordered locus">FRAAL1687</name>
</gene>
<dbReference type="HOGENOM" id="CLU_764649_0_0_11"/>
<evidence type="ECO:0000313" key="1">
    <source>
        <dbReference type="EMBL" id="CAJ60341.1"/>
    </source>
</evidence>
<proteinExistence type="predicted"/>
<protein>
    <submittedName>
        <fullName evidence="1">Uncharacterized protein</fullName>
    </submittedName>
</protein>
<dbReference type="KEGG" id="fal:FRAAL1687"/>
<dbReference type="STRING" id="326424.FRAAL1687"/>
<dbReference type="OrthoDB" id="3604898at2"/>
<sequence length="355" mass="35978">MSGGLWARIKGGLAADAEHVTTCFLPAPGSAPIWPAQGYLRLWLAEGFLARARNWGNDRFPVLHAGASLTFGAGAPVAFTTFSRPAAAWAVPGDQFDFPITPLLPFNGGTVEIEAAVYQAAQTGPLGTAASFVAGFAELLGPPLATAASVANAISTGLDSLIGASGDEPVLGVHYAMISPGGGGQPVQAGHLAVVNAPPGSLPGELTIGADGRLAVRGDPTVAGGSGGAGGGERRLTGFDYLVVRVETRTEHDVWLSPAMTTLITQARLARAHGRAGAFADHRAEAVTLAWTSADYVESDRPRIAAAIAAALDAGPEQAAFADPDATVADEVIALLPARDDPALAALTLADLLAG</sequence>
<dbReference type="AlphaFoldDB" id="Q0RQ36"/>
<dbReference type="Proteomes" id="UP000000657">
    <property type="component" value="Chromosome"/>
</dbReference>
<reference evidence="1 2" key="1">
    <citation type="journal article" date="2007" name="Genome Res.">
        <title>Genome characteristics of facultatively symbiotic Frankia sp. strains reflect host range and host plant biogeography.</title>
        <authorList>
            <person name="Normand P."/>
            <person name="Lapierre P."/>
            <person name="Tisa L.S."/>
            <person name="Gogarten J.P."/>
            <person name="Alloisio N."/>
            <person name="Bagnarol E."/>
            <person name="Bassi C.A."/>
            <person name="Berry A.M."/>
            <person name="Bickhart D.M."/>
            <person name="Choisne N."/>
            <person name="Couloux A."/>
            <person name="Cournoyer B."/>
            <person name="Cruveiller S."/>
            <person name="Daubin V."/>
            <person name="Demange N."/>
            <person name="Francino M.P."/>
            <person name="Goltsman E."/>
            <person name="Huang Y."/>
            <person name="Kopp O.R."/>
            <person name="Labarre L."/>
            <person name="Lapidus A."/>
            <person name="Lavire C."/>
            <person name="Marechal J."/>
            <person name="Martinez M."/>
            <person name="Mastronunzio J.E."/>
            <person name="Mullin B.C."/>
            <person name="Niemann J."/>
            <person name="Pujic P."/>
            <person name="Rawnsley T."/>
            <person name="Rouy Z."/>
            <person name="Schenowitz C."/>
            <person name="Sellstedt A."/>
            <person name="Tavares F."/>
            <person name="Tomkins J.P."/>
            <person name="Vallenet D."/>
            <person name="Valverde C."/>
            <person name="Wall L.G."/>
            <person name="Wang Y."/>
            <person name="Medigue C."/>
            <person name="Benson D.R."/>
        </authorList>
    </citation>
    <scope>NUCLEOTIDE SEQUENCE [LARGE SCALE GENOMIC DNA]</scope>
    <source>
        <strain evidence="2">DSM 45986 / CECT 9034 / ACN14a</strain>
    </source>
</reference>
<name>Q0RQ36_FRAAA</name>
<dbReference type="eggNOG" id="ENOG50315V8">
    <property type="taxonomic scope" value="Bacteria"/>
</dbReference>
<evidence type="ECO:0000313" key="2">
    <source>
        <dbReference type="Proteomes" id="UP000000657"/>
    </source>
</evidence>
<accession>Q0RQ36</accession>
<keyword evidence="2" id="KW-1185">Reference proteome</keyword>